<evidence type="ECO:0000313" key="1">
    <source>
        <dbReference type="EMBL" id="KAJ3251788.1"/>
    </source>
</evidence>
<dbReference type="Gene3D" id="1.25.40.20">
    <property type="entry name" value="Ankyrin repeat-containing domain"/>
    <property type="match status" value="1"/>
</dbReference>
<keyword evidence="2" id="KW-1185">Reference proteome</keyword>
<gene>
    <name evidence="1" type="ORF">HK103_002065</name>
</gene>
<evidence type="ECO:0000313" key="2">
    <source>
        <dbReference type="Proteomes" id="UP001210925"/>
    </source>
</evidence>
<dbReference type="Pfam" id="PF12796">
    <property type="entry name" value="Ank_2"/>
    <property type="match status" value="1"/>
</dbReference>
<name>A0AAD5UDH9_9FUNG</name>
<dbReference type="SUPFAM" id="SSF48403">
    <property type="entry name" value="Ankyrin repeat"/>
    <property type="match status" value="1"/>
</dbReference>
<proteinExistence type="predicted"/>
<organism evidence="1 2">
    <name type="scientific">Boothiomyces macroporosus</name>
    <dbReference type="NCBI Taxonomy" id="261099"/>
    <lineage>
        <taxon>Eukaryota</taxon>
        <taxon>Fungi</taxon>
        <taxon>Fungi incertae sedis</taxon>
        <taxon>Chytridiomycota</taxon>
        <taxon>Chytridiomycota incertae sedis</taxon>
        <taxon>Chytridiomycetes</taxon>
        <taxon>Rhizophydiales</taxon>
        <taxon>Terramycetaceae</taxon>
        <taxon>Boothiomyces</taxon>
    </lineage>
</organism>
<dbReference type="InterPro" id="IPR036770">
    <property type="entry name" value="Ankyrin_rpt-contain_sf"/>
</dbReference>
<reference evidence="1" key="1">
    <citation type="submission" date="2020-05" db="EMBL/GenBank/DDBJ databases">
        <title>Phylogenomic resolution of chytrid fungi.</title>
        <authorList>
            <person name="Stajich J.E."/>
            <person name="Amses K."/>
            <person name="Simmons R."/>
            <person name="Seto K."/>
            <person name="Myers J."/>
            <person name="Bonds A."/>
            <person name="Quandt C.A."/>
            <person name="Barry K."/>
            <person name="Liu P."/>
            <person name="Grigoriev I."/>
            <person name="Longcore J.E."/>
            <person name="James T.Y."/>
        </authorList>
    </citation>
    <scope>NUCLEOTIDE SEQUENCE</scope>
    <source>
        <strain evidence="1">PLAUS21</strain>
    </source>
</reference>
<protein>
    <recommendedName>
        <fullName evidence="3">Ankyrin repeat protein</fullName>
    </recommendedName>
</protein>
<accession>A0AAD5UDH9</accession>
<dbReference type="InterPro" id="IPR002110">
    <property type="entry name" value="Ankyrin_rpt"/>
</dbReference>
<evidence type="ECO:0008006" key="3">
    <source>
        <dbReference type="Google" id="ProtNLM"/>
    </source>
</evidence>
<comment type="caution">
    <text evidence="1">The sequence shown here is derived from an EMBL/GenBank/DDBJ whole genome shotgun (WGS) entry which is preliminary data.</text>
</comment>
<dbReference type="AlphaFoldDB" id="A0AAD5UDH9"/>
<sequence>MIAQLPTELFLYVGKYLSITDFSNLLVTCGIVYGKAKTALPFLYQQEQLVYHLVNGNLDQFSKILNKIQDSDIIQEILCLAATIGQIDIINLIESSNPVDYESIFLLACESNQLALVQHLQDKVESVVEGINICIINGYLDIFITITTTKNVDLSFDDNLFIRTACLYGYPELVAFLLNDERVDPAAIQNESLKNACKYGYLEIVKLLVQDERVDPLVENNTALQLATLNNHQDIVDYLVDVTKTFTGV</sequence>
<dbReference type="Proteomes" id="UP001210925">
    <property type="component" value="Unassembled WGS sequence"/>
</dbReference>
<dbReference type="EMBL" id="JADGKB010000167">
    <property type="protein sequence ID" value="KAJ3251788.1"/>
    <property type="molecule type" value="Genomic_DNA"/>
</dbReference>
<dbReference type="SMART" id="SM00248">
    <property type="entry name" value="ANK"/>
    <property type="match status" value="4"/>
</dbReference>